<evidence type="ECO:0000259" key="2">
    <source>
        <dbReference type="Pfam" id="PF13690"/>
    </source>
</evidence>
<organism evidence="3 4">
    <name type="scientific">Salinibacillus aidingensis</name>
    <dbReference type="NCBI Taxonomy" id="237684"/>
    <lineage>
        <taxon>Bacteria</taxon>
        <taxon>Bacillati</taxon>
        <taxon>Bacillota</taxon>
        <taxon>Bacilli</taxon>
        <taxon>Bacillales</taxon>
        <taxon>Bacillaceae</taxon>
        <taxon>Salinibacillus</taxon>
    </lineage>
</organism>
<dbReference type="EMBL" id="BAAADO010000003">
    <property type="protein sequence ID" value="GAA0493181.1"/>
    <property type="molecule type" value="Genomic_DNA"/>
</dbReference>
<evidence type="ECO:0000256" key="1">
    <source>
        <dbReference type="ARBA" id="ARBA00022500"/>
    </source>
</evidence>
<proteinExistence type="predicted"/>
<comment type="caution">
    <text evidence="3">The sequence shown here is derived from an EMBL/GenBank/DDBJ whole genome shotgun (WGS) entry which is preliminary data.</text>
</comment>
<dbReference type="InterPro" id="IPR038756">
    <property type="entry name" value="CheX-like"/>
</dbReference>
<feature type="domain" description="Chemotaxis phosphatase CheX-like" evidence="2">
    <location>
        <begin position="60"/>
        <end position="137"/>
    </location>
</feature>
<dbReference type="Gene3D" id="3.40.1550.10">
    <property type="entry name" value="CheC-like"/>
    <property type="match status" value="1"/>
</dbReference>
<reference evidence="4" key="1">
    <citation type="journal article" date="2019" name="Int. J. Syst. Evol. Microbiol.">
        <title>The Global Catalogue of Microorganisms (GCM) 10K type strain sequencing project: providing services to taxonomists for standard genome sequencing and annotation.</title>
        <authorList>
            <consortium name="The Broad Institute Genomics Platform"/>
            <consortium name="The Broad Institute Genome Sequencing Center for Infectious Disease"/>
            <person name="Wu L."/>
            <person name="Ma J."/>
        </authorList>
    </citation>
    <scope>NUCLEOTIDE SEQUENCE [LARGE SCALE GENOMIC DNA]</scope>
    <source>
        <strain evidence="4">JCM 12389</strain>
    </source>
</reference>
<dbReference type="RefSeq" id="WP_343840196.1">
    <property type="nucleotide sequence ID" value="NZ_BAAADO010000003.1"/>
</dbReference>
<dbReference type="InterPro" id="IPR028051">
    <property type="entry name" value="CheX-like_dom"/>
</dbReference>
<dbReference type="Pfam" id="PF13690">
    <property type="entry name" value="CheX"/>
    <property type="match status" value="1"/>
</dbReference>
<dbReference type="PANTHER" id="PTHR39452">
    <property type="entry name" value="CHEY-P PHOSPHATASE CHEX"/>
    <property type="match status" value="1"/>
</dbReference>
<dbReference type="CDD" id="cd17906">
    <property type="entry name" value="CheX"/>
    <property type="match status" value="1"/>
</dbReference>
<protein>
    <submittedName>
        <fullName evidence="3">Chemotaxis protein CheX</fullName>
    </submittedName>
</protein>
<dbReference type="Proteomes" id="UP001500880">
    <property type="component" value="Unassembled WGS sequence"/>
</dbReference>
<evidence type="ECO:0000313" key="4">
    <source>
        <dbReference type="Proteomes" id="UP001500880"/>
    </source>
</evidence>
<gene>
    <name evidence="3" type="ORF">GCM10008986_19550</name>
</gene>
<sequence>MKILVEKKVGKVMTTTDAKSTESVTNILNGTIQSVRSVIPLNIDIGTPQLHEEPLELEFGVLIGITGEIKGSLVLAGSASLFGSLGESMYGMSLEGEMLSSFSGELGNMIAGGMSTNAEESGTHTDITSPTIMEGDTSLKGFRKGLQIPILINESEEFTIYLLLDS</sequence>
<dbReference type="SUPFAM" id="SSF103039">
    <property type="entry name" value="CheC-like"/>
    <property type="match status" value="1"/>
</dbReference>
<name>A0ABP3L8Z5_9BACI</name>
<accession>A0ABP3L8Z5</accession>
<dbReference type="InterPro" id="IPR028976">
    <property type="entry name" value="CheC-like_sf"/>
</dbReference>
<keyword evidence="4" id="KW-1185">Reference proteome</keyword>
<keyword evidence="1" id="KW-0145">Chemotaxis</keyword>
<evidence type="ECO:0000313" key="3">
    <source>
        <dbReference type="EMBL" id="GAA0493181.1"/>
    </source>
</evidence>
<dbReference type="PANTHER" id="PTHR39452:SF1">
    <property type="entry name" value="CHEY-P PHOSPHATASE CHEX"/>
    <property type="match status" value="1"/>
</dbReference>